<organism evidence="2">
    <name type="scientific">Siphoviridae sp. ctnks32</name>
    <dbReference type="NCBI Taxonomy" id="2826457"/>
    <lineage>
        <taxon>Viruses</taxon>
        <taxon>Duplodnaviria</taxon>
        <taxon>Heunggongvirae</taxon>
        <taxon>Uroviricota</taxon>
        <taxon>Caudoviricetes</taxon>
    </lineage>
</organism>
<name>A0A8S5N1G6_9CAUD</name>
<dbReference type="PANTHER" id="PTHR43196">
    <property type="entry name" value="SULFATE ADENYLYLTRANSFERASE SUBUNIT 2"/>
    <property type="match status" value="1"/>
</dbReference>
<feature type="domain" description="Phosphoadenosine phosphosulphate reductase" evidence="1">
    <location>
        <begin position="26"/>
        <end position="180"/>
    </location>
</feature>
<proteinExistence type="predicted"/>
<protein>
    <submittedName>
        <fullName evidence="2">Phosphoadenosine-phosphosulfate reductase</fullName>
    </submittedName>
</protein>
<dbReference type="SUPFAM" id="SSF52402">
    <property type="entry name" value="Adenine nucleotide alpha hydrolases-like"/>
    <property type="match status" value="1"/>
</dbReference>
<dbReference type="InterPro" id="IPR014729">
    <property type="entry name" value="Rossmann-like_a/b/a_fold"/>
</dbReference>
<dbReference type="EMBL" id="BK015039">
    <property type="protein sequence ID" value="DAD88320.1"/>
    <property type="molecule type" value="Genomic_DNA"/>
</dbReference>
<reference evidence="2" key="1">
    <citation type="journal article" date="2021" name="Proc. Natl. Acad. Sci. U.S.A.">
        <title>A Catalog of Tens of Thousands of Viruses from Human Metagenomes Reveals Hidden Associations with Chronic Diseases.</title>
        <authorList>
            <person name="Tisza M.J."/>
            <person name="Buck C.B."/>
        </authorList>
    </citation>
    <scope>NUCLEOTIDE SEQUENCE</scope>
    <source>
        <strain evidence="2">Ctnks32</strain>
    </source>
</reference>
<dbReference type="Gene3D" id="3.40.50.620">
    <property type="entry name" value="HUPs"/>
    <property type="match status" value="1"/>
</dbReference>
<evidence type="ECO:0000259" key="1">
    <source>
        <dbReference type="Pfam" id="PF01507"/>
    </source>
</evidence>
<dbReference type="Pfam" id="PF01507">
    <property type="entry name" value="PAPS_reduct"/>
    <property type="match status" value="1"/>
</dbReference>
<accession>A0A8S5N1G6</accession>
<dbReference type="InterPro" id="IPR050128">
    <property type="entry name" value="Sulfate_adenylyltrnsfr_sub2"/>
</dbReference>
<evidence type="ECO:0000313" key="2">
    <source>
        <dbReference type="EMBL" id="DAD88320.1"/>
    </source>
</evidence>
<dbReference type="InterPro" id="IPR002500">
    <property type="entry name" value="PAPS_reduct_dom"/>
</dbReference>
<sequence>MNKEEQAIRFIQVVARHTPELYAGNSGGKDSAVVDFLLQKAGVKYTSFYCNTTIDPPGTVKHLRDNYPHTQILQPKESFIQLVKRKGLPTRLSRFCCEKLKEYGSIGKNVFEGVRSCESRSRKGRDYIQCDDRSWQKGAKHIYPIYDWTDEDVFEFIDKYNIPLAPCYQNQTRLGCVGCPLVRKKGVREYEFSLYPKYYEAIKKAIMIGMQNNPQWKLSKLTKCDAELAMKWWLSSKTMNEFFNDYDY</sequence>
<dbReference type="PANTHER" id="PTHR43196:SF2">
    <property type="entry name" value="PHOSPHOADENOSINE PHOSPHOSULFATE REDUCTASE"/>
    <property type="match status" value="1"/>
</dbReference>
<dbReference type="GO" id="GO:0003824">
    <property type="term" value="F:catalytic activity"/>
    <property type="evidence" value="ECO:0007669"/>
    <property type="project" value="InterPro"/>
</dbReference>